<dbReference type="InterPro" id="IPR051051">
    <property type="entry name" value="E3_ubiq-ligase_TRIM/RNF"/>
</dbReference>
<dbReference type="Proteomes" id="UP000694419">
    <property type="component" value="Unplaced"/>
</dbReference>
<keyword evidence="3" id="KW-0862">Zinc</keyword>
<reference evidence="6" key="1">
    <citation type="submission" date="2025-08" db="UniProtKB">
        <authorList>
            <consortium name="Ensembl"/>
        </authorList>
    </citation>
    <scope>IDENTIFICATION</scope>
</reference>
<dbReference type="Ensembl" id="ENSCPGT00000006090.1">
    <property type="protein sequence ID" value="ENSCPGP00000005521.1"/>
    <property type="gene ID" value="ENSCPGG00000003985.1"/>
</dbReference>
<dbReference type="CDD" id="cd19769">
    <property type="entry name" value="Bbox2_TRIM16-like"/>
    <property type="match status" value="1"/>
</dbReference>
<dbReference type="PANTHER" id="PTHR25465">
    <property type="entry name" value="B-BOX DOMAIN CONTAINING"/>
    <property type="match status" value="1"/>
</dbReference>
<dbReference type="PROSITE" id="PS50119">
    <property type="entry name" value="ZF_BBOX"/>
    <property type="match status" value="1"/>
</dbReference>
<dbReference type="Gene3D" id="3.30.160.60">
    <property type="entry name" value="Classic Zinc Finger"/>
    <property type="match status" value="1"/>
</dbReference>
<dbReference type="Pfam" id="PF00643">
    <property type="entry name" value="zf-B_box"/>
    <property type="match status" value="1"/>
</dbReference>
<keyword evidence="2 4" id="KW-0863">Zinc-finger</keyword>
<evidence type="ECO:0000256" key="2">
    <source>
        <dbReference type="ARBA" id="ARBA00022771"/>
    </source>
</evidence>
<evidence type="ECO:0000256" key="4">
    <source>
        <dbReference type="PROSITE-ProRule" id="PRU00024"/>
    </source>
</evidence>
<dbReference type="AlphaFoldDB" id="A0A8C3PJ05"/>
<dbReference type="PANTHER" id="PTHR25465:SF77">
    <property type="entry name" value="E3 UBIQUITIN_ISG15 LIGASE TRIM25"/>
    <property type="match status" value="1"/>
</dbReference>
<evidence type="ECO:0000313" key="7">
    <source>
        <dbReference type="Proteomes" id="UP000694419"/>
    </source>
</evidence>
<organism evidence="6 7">
    <name type="scientific">Calidris pygmaea</name>
    <name type="common">Spoon-billed sandpiper</name>
    <dbReference type="NCBI Taxonomy" id="425635"/>
    <lineage>
        <taxon>Eukaryota</taxon>
        <taxon>Metazoa</taxon>
        <taxon>Chordata</taxon>
        <taxon>Craniata</taxon>
        <taxon>Vertebrata</taxon>
        <taxon>Euteleostomi</taxon>
        <taxon>Archelosauria</taxon>
        <taxon>Archosauria</taxon>
        <taxon>Dinosauria</taxon>
        <taxon>Saurischia</taxon>
        <taxon>Theropoda</taxon>
        <taxon>Coelurosauria</taxon>
        <taxon>Aves</taxon>
        <taxon>Neognathae</taxon>
        <taxon>Neoaves</taxon>
        <taxon>Charadriiformes</taxon>
        <taxon>Scolopacidae</taxon>
        <taxon>Calidris</taxon>
    </lineage>
</organism>
<dbReference type="SMART" id="SM00336">
    <property type="entry name" value="BBOX"/>
    <property type="match status" value="1"/>
</dbReference>
<reference evidence="6" key="2">
    <citation type="submission" date="2025-09" db="UniProtKB">
        <authorList>
            <consortium name="Ensembl"/>
        </authorList>
    </citation>
    <scope>IDENTIFICATION</scope>
</reference>
<dbReference type="SUPFAM" id="SSF57845">
    <property type="entry name" value="B-box zinc-binding domain"/>
    <property type="match status" value="1"/>
</dbReference>
<dbReference type="GO" id="GO:0008270">
    <property type="term" value="F:zinc ion binding"/>
    <property type="evidence" value="ECO:0007669"/>
    <property type="project" value="UniProtKB-KW"/>
</dbReference>
<keyword evidence="1" id="KW-0479">Metal-binding</keyword>
<evidence type="ECO:0000256" key="3">
    <source>
        <dbReference type="ARBA" id="ARBA00022833"/>
    </source>
</evidence>
<evidence type="ECO:0000313" key="6">
    <source>
        <dbReference type="Ensembl" id="ENSCPGP00000005521.1"/>
    </source>
</evidence>
<feature type="domain" description="B box-type" evidence="5">
    <location>
        <begin position="12"/>
        <end position="53"/>
    </location>
</feature>
<accession>A0A8C3PJ05</accession>
<evidence type="ECO:0000256" key="1">
    <source>
        <dbReference type="ARBA" id="ARBA00022723"/>
    </source>
</evidence>
<dbReference type="InterPro" id="IPR000315">
    <property type="entry name" value="Znf_B-box"/>
</dbReference>
<keyword evidence="7" id="KW-1185">Reference proteome</keyword>
<evidence type="ECO:0000259" key="5">
    <source>
        <dbReference type="PROSITE" id="PS50119"/>
    </source>
</evidence>
<protein>
    <recommendedName>
        <fullName evidence="5">B box-type domain-containing protein</fullName>
    </recommendedName>
</protein>
<proteinExistence type="predicted"/>
<sequence>SAGAASRRPGSSGRMRCPQHGKVLECYCKTDLVCICMLCCITSSHKNHEVVTLEEAFAQGQVRGCRTVAWAQIAVGEPRGGGSVAWRAAHSMGVKHLPGFTSANSGWG</sequence>
<name>A0A8C3PJ05_9CHAR</name>